<organism evidence="1 2">
    <name type="scientific">Saprolegnia diclina (strain VS20)</name>
    <dbReference type="NCBI Taxonomy" id="1156394"/>
    <lineage>
        <taxon>Eukaryota</taxon>
        <taxon>Sar</taxon>
        <taxon>Stramenopiles</taxon>
        <taxon>Oomycota</taxon>
        <taxon>Saprolegniomycetes</taxon>
        <taxon>Saprolegniales</taxon>
        <taxon>Saprolegniaceae</taxon>
        <taxon>Saprolegnia</taxon>
    </lineage>
</organism>
<proteinExistence type="predicted"/>
<accession>T0RXS3</accession>
<evidence type="ECO:0000313" key="1">
    <source>
        <dbReference type="EMBL" id="EQC35147.1"/>
    </source>
</evidence>
<gene>
    <name evidence="1" type="ORF">SDRG_07380</name>
</gene>
<evidence type="ECO:0000313" key="2">
    <source>
        <dbReference type="Proteomes" id="UP000030762"/>
    </source>
</evidence>
<dbReference type="GeneID" id="19948107"/>
<dbReference type="OMA" id="CYAVHER"/>
<dbReference type="OrthoDB" id="74571at2759"/>
<evidence type="ECO:0008006" key="3">
    <source>
        <dbReference type="Google" id="ProtNLM"/>
    </source>
</evidence>
<dbReference type="AlphaFoldDB" id="T0RXS3"/>
<sequence>MADDDAARLTKRLYNRRKQREFRERLEGKLSELRALVTTLEAELDRRRPQANKSALLLPWADVASALVSSANDASRCHHNLRVHAERLETVYRTLHTWVHQPHFIHPACYAVRDSRTFTSTRVGLAIDLNVRRLSCEWLLDRLYFNAEALLEAHGLPRGAPMTHDTNVNFLFDVNDAGTHEYATARQHLLRTSLSHTASAYTLMGRDGDGDSSVALAGRRVLDPELVEMLAAKNIVYSQSMYHRHGAPWRDNRLWRVYTSPDSVVVVSQNVHDDPRNPVTPLQRFRYVIIAVDAIDANRVRIRELKYCSQSFDDVAFVPLPIEAQQFGIDVSSVAAADAQQAALLQHVHRDVTSFEAAWDRAFDTALRRTPTPSHPVDNPTPNTP</sequence>
<dbReference type="InParanoid" id="T0RXS3"/>
<dbReference type="RefSeq" id="XP_008611431.1">
    <property type="nucleotide sequence ID" value="XM_008613209.1"/>
</dbReference>
<keyword evidence="2" id="KW-1185">Reference proteome</keyword>
<dbReference type="EMBL" id="JH767152">
    <property type="protein sequence ID" value="EQC35147.1"/>
    <property type="molecule type" value="Genomic_DNA"/>
</dbReference>
<dbReference type="Proteomes" id="UP000030762">
    <property type="component" value="Unassembled WGS sequence"/>
</dbReference>
<dbReference type="VEuPathDB" id="FungiDB:SDRG_07380"/>
<reference evidence="1 2" key="1">
    <citation type="submission" date="2012-04" db="EMBL/GenBank/DDBJ databases">
        <title>The Genome Sequence of Saprolegnia declina VS20.</title>
        <authorList>
            <consortium name="The Broad Institute Genome Sequencing Platform"/>
            <person name="Russ C."/>
            <person name="Nusbaum C."/>
            <person name="Tyler B."/>
            <person name="van West P."/>
            <person name="Dieguez-Uribeondo J."/>
            <person name="de Bruijn I."/>
            <person name="Tripathy S."/>
            <person name="Jiang R."/>
            <person name="Young S.K."/>
            <person name="Zeng Q."/>
            <person name="Gargeya S."/>
            <person name="Fitzgerald M."/>
            <person name="Haas B."/>
            <person name="Abouelleil A."/>
            <person name="Alvarado L."/>
            <person name="Arachchi H.M."/>
            <person name="Berlin A."/>
            <person name="Chapman S.B."/>
            <person name="Goldberg J."/>
            <person name="Griggs A."/>
            <person name="Gujja S."/>
            <person name="Hansen M."/>
            <person name="Howarth C."/>
            <person name="Imamovic A."/>
            <person name="Larimer J."/>
            <person name="McCowen C."/>
            <person name="Montmayeur A."/>
            <person name="Murphy C."/>
            <person name="Neiman D."/>
            <person name="Pearson M."/>
            <person name="Priest M."/>
            <person name="Roberts A."/>
            <person name="Saif S."/>
            <person name="Shea T."/>
            <person name="Sisk P."/>
            <person name="Sykes S."/>
            <person name="Wortman J."/>
            <person name="Nusbaum C."/>
            <person name="Birren B."/>
        </authorList>
    </citation>
    <scope>NUCLEOTIDE SEQUENCE [LARGE SCALE GENOMIC DNA]</scope>
    <source>
        <strain evidence="1 2">VS20</strain>
    </source>
</reference>
<name>T0RXS3_SAPDV</name>
<dbReference type="CDD" id="cd14688">
    <property type="entry name" value="bZIP_YAP"/>
    <property type="match status" value="1"/>
</dbReference>
<protein>
    <recommendedName>
        <fullName evidence="3">BZIP domain-containing protein</fullName>
    </recommendedName>
</protein>